<evidence type="ECO:0000313" key="7">
    <source>
        <dbReference type="Proteomes" id="UP000253908"/>
    </source>
</evidence>
<evidence type="ECO:0000256" key="3">
    <source>
        <dbReference type="ARBA" id="ARBA00022729"/>
    </source>
</evidence>
<dbReference type="AlphaFoldDB" id="A0A345PKF3"/>
<gene>
    <name evidence="6" type="ORF">CUC15_16760</name>
</gene>
<dbReference type="Pfam" id="PF13407">
    <property type="entry name" value="Peripla_BP_4"/>
    <property type="match status" value="1"/>
</dbReference>
<feature type="chain" id="PRO_5016988403" evidence="4">
    <location>
        <begin position="28"/>
        <end position="325"/>
    </location>
</feature>
<dbReference type="CDD" id="cd01536">
    <property type="entry name" value="PBP1_ABC_sugar_binding-like"/>
    <property type="match status" value="1"/>
</dbReference>
<dbReference type="PANTHER" id="PTHR46847:SF1">
    <property type="entry name" value="D-ALLOSE-BINDING PERIPLASMIC PROTEIN-RELATED"/>
    <property type="match status" value="1"/>
</dbReference>
<dbReference type="Gene3D" id="3.40.50.2300">
    <property type="match status" value="2"/>
</dbReference>
<dbReference type="PANTHER" id="PTHR46847">
    <property type="entry name" value="D-ALLOSE-BINDING PERIPLASMIC PROTEIN-RELATED"/>
    <property type="match status" value="1"/>
</dbReference>
<reference evidence="7" key="1">
    <citation type="submission" date="2017-11" db="EMBL/GenBank/DDBJ databases">
        <authorList>
            <person name="Zhu W."/>
        </authorList>
    </citation>
    <scope>NUCLEOTIDE SEQUENCE [LARGE SCALE GENOMIC DNA]</scope>
    <source>
        <strain evidence="7">160</strain>
    </source>
</reference>
<dbReference type="GO" id="GO:0030313">
    <property type="term" value="C:cell envelope"/>
    <property type="evidence" value="ECO:0007669"/>
    <property type="project" value="UniProtKB-SubCell"/>
</dbReference>
<dbReference type="PROSITE" id="PS51257">
    <property type="entry name" value="PROKAR_LIPOPROTEIN"/>
    <property type="match status" value="1"/>
</dbReference>
<keyword evidence="3 4" id="KW-0732">Signal</keyword>
<dbReference type="InterPro" id="IPR028082">
    <property type="entry name" value="Peripla_BP_I"/>
</dbReference>
<dbReference type="SUPFAM" id="SSF53822">
    <property type="entry name" value="Periplasmic binding protein-like I"/>
    <property type="match status" value="1"/>
</dbReference>
<accession>A0A345PKF3</accession>
<comment type="subcellular location">
    <subcellularLocation>
        <location evidence="1">Cell envelope</location>
    </subcellularLocation>
</comment>
<feature type="domain" description="Periplasmic binding protein" evidence="5">
    <location>
        <begin position="44"/>
        <end position="296"/>
    </location>
</feature>
<evidence type="ECO:0000256" key="1">
    <source>
        <dbReference type="ARBA" id="ARBA00004196"/>
    </source>
</evidence>
<dbReference type="OrthoDB" id="6196975at2"/>
<protein>
    <submittedName>
        <fullName evidence="6">Sugar ABC transporter substrate-binding protein</fullName>
    </submittedName>
</protein>
<sequence>MKKKISFIIIAGLLMLLVSGCNLGTNAENSSSDGNTNNDDEIKISVVLKTASTPYWKVMQAGAEKAAEELGVKLNIVGPPSEAEIMQQVNMIEDQLSQNPDAILVAPLQPPTVVTLLQDVEIPVITLDTDAIMDSRLSYIGTDNYSAGVTGAELLINDLSLKSEDKVALIDGAAGNPATNDRIKGAKDTFEAAGVTIAAEQPADSDSTKAMNVMENVLQVEKDLKAVFVASDDMALGALRAVEASGLDIKVVGVNGDQIAAESILNGGMYASIAQKPYEMGYLGVKNAVANLKGEKIEPRIDSGLDIIKKDNAQEQIDFLSNEVN</sequence>
<dbReference type="EMBL" id="CP024848">
    <property type="protein sequence ID" value="AXI10483.1"/>
    <property type="molecule type" value="Genomic_DNA"/>
</dbReference>
<keyword evidence="7" id="KW-1185">Reference proteome</keyword>
<evidence type="ECO:0000256" key="4">
    <source>
        <dbReference type="SAM" id="SignalP"/>
    </source>
</evidence>
<comment type="similarity">
    <text evidence="2">Belongs to the bacterial solute-binding protein 2 family.</text>
</comment>
<dbReference type="KEGG" id="ocn:CUC15_16760"/>
<dbReference type="InterPro" id="IPR025997">
    <property type="entry name" value="SBP_2_dom"/>
</dbReference>
<dbReference type="Proteomes" id="UP000253908">
    <property type="component" value="Chromosome"/>
</dbReference>
<evidence type="ECO:0000259" key="5">
    <source>
        <dbReference type="Pfam" id="PF13407"/>
    </source>
</evidence>
<name>A0A345PKF3_9BACI</name>
<dbReference type="GO" id="GO:0030246">
    <property type="term" value="F:carbohydrate binding"/>
    <property type="evidence" value="ECO:0007669"/>
    <property type="project" value="UniProtKB-ARBA"/>
</dbReference>
<feature type="signal peptide" evidence="4">
    <location>
        <begin position="1"/>
        <end position="27"/>
    </location>
</feature>
<evidence type="ECO:0000256" key="2">
    <source>
        <dbReference type="ARBA" id="ARBA00007639"/>
    </source>
</evidence>
<proteinExistence type="inferred from homology"/>
<dbReference type="RefSeq" id="WP_114917768.1">
    <property type="nucleotide sequence ID" value="NZ_CP024848.1"/>
</dbReference>
<organism evidence="6 7">
    <name type="scientific">Oceanobacillus zhaokaii</name>
    <dbReference type="NCBI Taxonomy" id="2052660"/>
    <lineage>
        <taxon>Bacteria</taxon>
        <taxon>Bacillati</taxon>
        <taxon>Bacillota</taxon>
        <taxon>Bacilli</taxon>
        <taxon>Bacillales</taxon>
        <taxon>Bacillaceae</taxon>
        <taxon>Oceanobacillus</taxon>
    </lineage>
</organism>
<evidence type="ECO:0000313" key="6">
    <source>
        <dbReference type="EMBL" id="AXI10483.1"/>
    </source>
</evidence>